<name>A0A1H3TGH8_9BACI</name>
<dbReference type="AlphaFoldDB" id="A0A1H3TGH8"/>
<dbReference type="PANTHER" id="PTHR36106">
    <property type="entry name" value="ANAEROBIC C4-DICARBOXYLATE TRANSPORTER DCUB"/>
    <property type="match status" value="1"/>
</dbReference>
<evidence type="ECO:0000256" key="9">
    <source>
        <dbReference type="SAM" id="Phobius"/>
    </source>
</evidence>
<feature type="transmembrane region" description="Helical" evidence="9">
    <location>
        <begin position="228"/>
        <end position="246"/>
    </location>
</feature>
<reference evidence="11" key="1">
    <citation type="submission" date="2016-10" db="EMBL/GenBank/DDBJ databases">
        <authorList>
            <person name="Varghese N."/>
            <person name="Submissions S."/>
        </authorList>
    </citation>
    <scope>NUCLEOTIDE SEQUENCE [LARGE SCALE GENOMIC DNA]</scope>
    <source>
        <strain evidence="11">SP</strain>
    </source>
</reference>
<accession>A0A1H3TGH8</accession>
<keyword evidence="8 9" id="KW-0472">Membrane</keyword>
<evidence type="ECO:0000313" key="11">
    <source>
        <dbReference type="Proteomes" id="UP000198935"/>
    </source>
</evidence>
<keyword evidence="5" id="KW-0997">Cell inner membrane</keyword>
<dbReference type="NCBIfam" id="TIGR00770">
    <property type="entry name" value="Dcu"/>
    <property type="match status" value="1"/>
</dbReference>
<feature type="transmembrane region" description="Helical" evidence="9">
    <location>
        <begin position="295"/>
        <end position="313"/>
    </location>
</feature>
<evidence type="ECO:0000256" key="1">
    <source>
        <dbReference type="ARBA" id="ARBA00004429"/>
    </source>
</evidence>
<organism evidence="10 11">
    <name type="scientific">Evansella caseinilytica</name>
    <dbReference type="NCBI Taxonomy" id="1503961"/>
    <lineage>
        <taxon>Bacteria</taxon>
        <taxon>Bacillati</taxon>
        <taxon>Bacillota</taxon>
        <taxon>Bacilli</taxon>
        <taxon>Bacillales</taxon>
        <taxon>Bacillaceae</taxon>
        <taxon>Evansella</taxon>
    </lineage>
</organism>
<dbReference type="Proteomes" id="UP000198935">
    <property type="component" value="Unassembled WGS sequence"/>
</dbReference>
<dbReference type="STRING" id="1503961.SAMN05421736_114113"/>
<comment type="similarity">
    <text evidence="2">Belongs to the DcuA/DcuB transporter (TC 2.A.13.1) family.</text>
</comment>
<feature type="transmembrane region" description="Helical" evidence="9">
    <location>
        <begin position="333"/>
        <end position="352"/>
    </location>
</feature>
<dbReference type="GO" id="GO:0005886">
    <property type="term" value="C:plasma membrane"/>
    <property type="evidence" value="ECO:0007669"/>
    <property type="project" value="UniProtKB-SubCell"/>
</dbReference>
<feature type="transmembrane region" description="Helical" evidence="9">
    <location>
        <begin position="52"/>
        <end position="78"/>
    </location>
</feature>
<dbReference type="OrthoDB" id="9770910at2"/>
<keyword evidence="11" id="KW-1185">Reference proteome</keyword>
<keyword evidence="6 9" id="KW-0812">Transmembrane</keyword>
<evidence type="ECO:0000256" key="4">
    <source>
        <dbReference type="ARBA" id="ARBA00022475"/>
    </source>
</evidence>
<dbReference type="NCBIfam" id="NF009136">
    <property type="entry name" value="PRK12489.1"/>
    <property type="match status" value="1"/>
</dbReference>
<dbReference type="PANTHER" id="PTHR36106:SF1">
    <property type="entry name" value="ANAEROBIC C4-DICARBOXYLATE TRANSPORTER DCUB"/>
    <property type="match status" value="1"/>
</dbReference>
<evidence type="ECO:0000256" key="3">
    <source>
        <dbReference type="ARBA" id="ARBA00022448"/>
    </source>
</evidence>
<feature type="transmembrane region" description="Helical" evidence="9">
    <location>
        <begin position="416"/>
        <end position="437"/>
    </location>
</feature>
<keyword evidence="4" id="KW-1003">Cell membrane</keyword>
<feature type="transmembrane region" description="Helical" evidence="9">
    <location>
        <begin position="359"/>
        <end position="378"/>
    </location>
</feature>
<feature type="transmembrane region" description="Helical" evidence="9">
    <location>
        <begin position="167"/>
        <end position="188"/>
    </location>
</feature>
<keyword evidence="7 9" id="KW-1133">Transmembrane helix</keyword>
<evidence type="ECO:0000256" key="8">
    <source>
        <dbReference type="ARBA" id="ARBA00023136"/>
    </source>
</evidence>
<proteinExistence type="inferred from homology"/>
<dbReference type="NCBIfam" id="NF006927">
    <property type="entry name" value="PRK09412.1"/>
    <property type="match status" value="1"/>
</dbReference>
<dbReference type="PIRSF" id="PIRSF004539">
    <property type="entry name" value="C4-dicrbxl_trns"/>
    <property type="match status" value="1"/>
</dbReference>
<gene>
    <name evidence="10" type="ORF">SAMN05421736_114113</name>
</gene>
<keyword evidence="3" id="KW-0813">Transport</keyword>
<sequence>MVEFWIQFAILMACIFIGARISGVGLGVMGGIGLAIFVYGFGLQPADPPVDVIFMILAVITAAGTLQAAGGMDFLVYLAEKTLRRNPKHITFMAPIVTYLFTFCAGTGHVAYAVLPVIAEVAKESNVRPERPLGIAVIASQQAITASPISAATVTLLALLAPFDISLMQILMICIPSTFIACMIGAFVSSRRGVELPDDPVYKERLEKGLVEVSKKDKVYKLNGKSKVAVGLFLLGAILVVLMGSMEFLRPAWEIDGELVRLSMPFTIQIIMLSISALMILICKPKVDQIVSGSVFKAGATAVVAIFGIAWMGNTFFTGNQELIQENILEMVMMAPWLFAIALFVLSILLYSQAATVSALMPLGISLGISPVMLIAMFPSVNGYFFFPNYGTVVAAINFDTTGTTRIGKYVLNHSFMIPGLISTFLAVFIGIVLSVIMF</sequence>
<comment type="subcellular location">
    <subcellularLocation>
        <location evidence="1">Cell inner membrane</location>
        <topology evidence="1">Multi-pass membrane protein</topology>
    </subcellularLocation>
</comment>
<evidence type="ECO:0000256" key="6">
    <source>
        <dbReference type="ARBA" id="ARBA00022692"/>
    </source>
</evidence>
<evidence type="ECO:0000313" key="10">
    <source>
        <dbReference type="EMBL" id="SDZ49336.1"/>
    </source>
</evidence>
<feature type="transmembrane region" description="Helical" evidence="9">
    <location>
        <begin position="90"/>
        <end position="115"/>
    </location>
</feature>
<dbReference type="EMBL" id="FNPI01000014">
    <property type="protein sequence ID" value="SDZ49336.1"/>
    <property type="molecule type" value="Genomic_DNA"/>
</dbReference>
<evidence type="ECO:0000256" key="2">
    <source>
        <dbReference type="ARBA" id="ARBA00006413"/>
    </source>
</evidence>
<dbReference type="InterPro" id="IPR004668">
    <property type="entry name" value="Anaer_Dcu_memb_transpt"/>
</dbReference>
<feature type="transmembrane region" description="Helical" evidence="9">
    <location>
        <begin position="7"/>
        <end position="40"/>
    </location>
</feature>
<feature type="transmembrane region" description="Helical" evidence="9">
    <location>
        <begin position="266"/>
        <end position="283"/>
    </location>
</feature>
<protein>
    <submittedName>
        <fullName evidence="10">Anaerobic C4-dicarboxylate transporter DcuA</fullName>
    </submittedName>
</protein>
<evidence type="ECO:0000256" key="7">
    <source>
        <dbReference type="ARBA" id="ARBA00022989"/>
    </source>
</evidence>
<evidence type="ECO:0000256" key="5">
    <source>
        <dbReference type="ARBA" id="ARBA00022519"/>
    </source>
</evidence>
<dbReference type="Pfam" id="PF03605">
    <property type="entry name" value="DcuA_DcuB"/>
    <property type="match status" value="1"/>
</dbReference>
<dbReference type="GO" id="GO:0015556">
    <property type="term" value="F:C4-dicarboxylate transmembrane transporter activity"/>
    <property type="evidence" value="ECO:0007669"/>
    <property type="project" value="InterPro"/>
</dbReference>